<keyword evidence="9" id="KW-1185">Reference proteome</keyword>
<comment type="function">
    <text evidence="5 7">Excises uracil residues from the DNA which can arise as a result of misincorporation of dUMP residues by DNA polymerase or due to deamination of cytosine.</text>
</comment>
<dbReference type="InterPro" id="IPR036895">
    <property type="entry name" value="Uracil-DNA_glycosylase-like_sf"/>
</dbReference>
<dbReference type="Gene3D" id="3.40.470.10">
    <property type="entry name" value="Uracil-DNA glycosylase-like domain"/>
    <property type="match status" value="1"/>
</dbReference>
<comment type="subcellular location">
    <subcellularLocation>
        <location evidence="5">Mitochondrion</location>
    </subcellularLocation>
    <subcellularLocation>
        <location evidence="5">Nucleus</location>
    </subcellularLocation>
</comment>
<dbReference type="PANTHER" id="PTHR11264:SF0">
    <property type="entry name" value="URACIL-DNA GLYCOSYLASE"/>
    <property type="match status" value="1"/>
</dbReference>
<proteinExistence type="inferred from homology"/>
<dbReference type="Pfam" id="PF03167">
    <property type="entry name" value="UDG"/>
    <property type="match status" value="1"/>
</dbReference>
<evidence type="ECO:0000256" key="1">
    <source>
        <dbReference type="ARBA" id="ARBA00008184"/>
    </source>
</evidence>
<dbReference type="SMART" id="SM00987">
    <property type="entry name" value="UreE_C"/>
    <property type="match status" value="1"/>
</dbReference>
<dbReference type="NCBIfam" id="NF003592">
    <property type="entry name" value="PRK05254.1-5"/>
    <property type="match status" value="1"/>
</dbReference>
<reference evidence="9" key="1">
    <citation type="journal article" date="2013" name="Genetics">
        <title>The draft genome and transcriptome of Panagrellus redivivus are shaped by the harsh demands of a free-living lifestyle.</title>
        <authorList>
            <person name="Srinivasan J."/>
            <person name="Dillman A.R."/>
            <person name="Macchietto M.G."/>
            <person name="Heikkinen L."/>
            <person name="Lakso M."/>
            <person name="Fracchia K.M."/>
            <person name="Antoshechkin I."/>
            <person name="Mortazavi A."/>
            <person name="Wong G."/>
            <person name="Sternberg P.W."/>
        </authorList>
    </citation>
    <scope>NUCLEOTIDE SEQUENCE [LARGE SCALE GENOMIC DNA]</scope>
    <source>
        <strain evidence="9">MT8872</strain>
    </source>
</reference>
<sequence>MDDQVLATTVMQLYNNMLFPIDDPDWFTFLSNEMQQPYFEKILNSLAQELVEDKKFYPNSTEIFKAFAATPLSKVKVVIIGQDPYPTPDKATGLAFAVPPNLHDIPASLSNIFKSIGRDEEISNVFATGDLTSWAEQGVFLLNTHLTVPANNSLGHSSLGWKTFTDNTVQFIVKNRPKAVFLLMGNNAQIKSKFIPPSRIIQCAHPSPHSAPKFFESTPFIDVNTALMAAGLDTIRWNSVFQATHHA</sequence>
<evidence type="ECO:0000259" key="8">
    <source>
        <dbReference type="SMART" id="SM00986"/>
    </source>
</evidence>
<dbReference type="GO" id="GO:0097510">
    <property type="term" value="P:base-excision repair, AP site formation via deaminated base removal"/>
    <property type="evidence" value="ECO:0007669"/>
    <property type="project" value="TreeGrafter"/>
</dbReference>
<dbReference type="NCBIfam" id="TIGR00628">
    <property type="entry name" value="ung"/>
    <property type="match status" value="1"/>
</dbReference>
<dbReference type="InterPro" id="IPR018085">
    <property type="entry name" value="Ura-DNA_Glyclase_AS"/>
</dbReference>
<dbReference type="PROSITE" id="PS00130">
    <property type="entry name" value="U_DNA_GLYCOSYLASE"/>
    <property type="match status" value="1"/>
</dbReference>
<name>A0A7E4ZSY1_PANRE</name>
<evidence type="ECO:0000256" key="7">
    <source>
        <dbReference type="RuleBase" id="RU003780"/>
    </source>
</evidence>
<evidence type="ECO:0000313" key="9">
    <source>
        <dbReference type="Proteomes" id="UP000492821"/>
    </source>
</evidence>
<keyword evidence="5" id="KW-0496">Mitochondrion</keyword>
<evidence type="ECO:0000256" key="2">
    <source>
        <dbReference type="ARBA" id="ARBA00022763"/>
    </source>
</evidence>
<reference evidence="10" key="2">
    <citation type="submission" date="2020-10" db="UniProtKB">
        <authorList>
            <consortium name="WormBaseParasite"/>
        </authorList>
    </citation>
    <scope>IDENTIFICATION</scope>
</reference>
<dbReference type="GO" id="GO:0005634">
    <property type="term" value="C:nucleus"/>
    <property type="evidence" value="ECO:0007669"/>
    <property type="project" value="UniProtKB-SubCell"/>
</dbReference>
<feature type="active site" description="Proton acceptor" evidence="5 6">
    <location>
        <position position="83"/>
    </location>
</feature>
<dbReference type="GO" id="GO:0005739">
    <property type="term" value="C:mitochondrion"/>
    <property type="evidence" value="ECO:0007669"/>
    <property type="project" value="UniProtKB-SubCell"/>
</dbReference>
<dbReference type="PANTHER" id="PTHR11264">
    <property type="entry name" value="URACIL-DNA GLYCOSYLASE"/>
    <property type="match status" value="1"/>
</dbReference>
<evidence type="ECO:0000256" key="5">
    <source>
        <dbReference type="HAMAP-Rule" id="MF_03166"/>
    </source>
</evidence>
<dbReference type="CDD" id="cd10027">
    <property type="entry name" value="UDG-F1-like"/>
    <property type="match status" value="1"/>
</dbReference>
<dbReference type="InterPro" id="IPR005122">
    <property type="entry name" value="Uracil-DNA_glycosylase-like"/>
</dbReference>
<dbReference type="NCBIfam" id="NF003589">
    <property type="entry name" value="PRK05254.1-2"/>
    <property type="match status" value="1"/>
</dbReference>
<evidence type="ECO:0000256" key="6">
    <source>
        <dbReference type="PROSITE-ProRule" id="PRU10072"/>
    </source>
</evidence>
<evidence type="ECO:0000313" key="10">
    <source>
        <dbReference type="WBParaSite" id="Pan_g15612.t1"/>
    </source>
</evidence>
<dbReference type="GO" id="GO:0004844">
    <property type="term" value="F:uracil DNA N-glycosylase activity"/>
    <property type="evidence" value="ECO:0007669"/>
    <property type="project" value="UniProtKB-UniRule"/>
</dbReference>
<dbReference type="SUPFAM" id="SSF52141">
    <property type="entry name" value="Uracil-DNA glycosylase-like"/>
    <property type="match status" value="1"/>
</dbReference>
<keyword evidence="4 5" id="KW-0234">DNA repair</keyword>
<dbReference type="NCBIfam" id="NF003588">
    <property type="entry name" value="PRK05254.1-1"/>
    <property type="match status" value="1"/>
</dbReference>
<feature type="domain" description="Uracil-DNA glycosylase-like" evidence="8">
    <location>
        <begin position="68"/>
        <end position="227"/>
    </location>
</feature>
<comment type="catalytic activity">
    <reaction evidence="5 7">
        <text>Hydrolyzes single-stranded DNA or mismatched double-stranded DNA and polynucleotides, releasing free uracil.</text>
        <dbReference type="EC" id="3.2.2.27"/>
    </reaction>
</comment>
<evidence type="ECO:0000256" key="4">
    <source>
        <dbReference type="ARBA" id="ARBA00023204"/>
    </source>
</evidence>
<organism evidence="9 10">
    <name type="scientific">Panagrellus redivivus</name>
    <name type="common">Microworm</name>
    <dbReference type="NCBI Taxonomy" id="6233"/>
    <lineage>
        <taxon>Eukaryota</taxon>
        <taxon>Metazoa</taxon>
        <taxon>Ecdysozoa</taxon>
        <taxon>Nematoda</taxon>
        <taxon>Chromadorea</taxon>
        <taxon>Rhabditida</taxon>
        <taxon>Tylenchina</taxon>
        <taxon>Panagrolaimomorpha</taxon>
        <taxon>Panagrolaimoidea</taxon>
        <taxon>Panagrolaimidae</taxon>
        <taxon>Panagrellus</taxon>
    </lineage>
</organism>
<protein>
    <recommendedName>
        <fullName evidence="5 7">Uracil-DNA glycosylase</fullName>
        <shortName evidence="5">UDG</shortName>
        <ecNumber evidence="5 7">3.2.2.27</ecNumber>
    </recommendedName>
</protein>
<dbReference type="InterPro" id="IPR002043">
    <property type="entry name" value="UDG_fam1"/>
</dbReference>
<dbReference type="AlphaFoldDB" id="A0A7E4ZSY1"/>
<dbReference type="EC" id="3.2.2.27" evidence="5 7"/>
<accession>A0A7E4ZSY1</accession>
<dbReference type="SMART" id="SM00986">
    <property type="entry name" value="UDG"/>
    <property type="match status" value="1"/>
</dbReference>
<dbReference type="WBParaSite" id="Pan_g15612.t1">
    <property type="protein sequence ID" value="Pan_g15612.t1"/>
    <property type="gene ID" value="Pan_g15612"/>
</dbReference>
<keyword evidence="5" id="KW-0539">Nucleus</keyword>
<evidence type="ECO:0000256" key="3">
    <source>
        <dbReference type="ARBA" id="ARBA00022801"/>
    </source>
</evidence>
<dbReference type="Proteomes" id="UP000492821">
    <property type="component" value="Unassembled WGS sequence"/>
</dbReference>
<keyword evidence="3 5" id="KW-0378">Hydrolase</keyword>
<keyword evidence="2 5" id="KW-0227">DNA damage</keyword>
<comment type="similarity">
    <text evidence="1 5 7">Belongs to the uracil-DNA glycosylase (UDG) superfamily. UNG family.</text>
</comment>
<dbReference type="HAMAP" id="MF_00148">
    <property type="entry name" value="UDG"/>
    <property type="match status" value="1"/>
</dbReference>